<dbReference type="SUPFAM" id="SSF75304">
    <property type="entry name" value="Amidase signature (AS) enzymes"/>
    <property type="match status" value="1"/>
</dbReference>
<gene>
    <name evidence="2" type="ORF">C2845_PM15G02520</name>
</gene>
<evidence type="ECO:0000256" key="1">
    <source>
        <dbReference type="SAM" id="Phobius"/>
    </source>
</evidence>
<proteinExistence type="predicted"/>
<keyword evidence="3" id="KW-1185">Reference proteome</keyword>
<keyword evidence="1" id="KW-0472">Membrane</keyword>
<organism evidence="2 3">
    <name type="scientific">Panicum miliaceum</name>
    <name type="common">Proso millet</name>
    <name type="synonym">Broomcorn millet</name>
    <dbReference type="NCBI Taxonomy" id="4540"/>
    <lineage>
        <taxon>Eukaryota</taxon>
        <taxon>Viridiplantae</taxon>
        <taxon>Streptophyta</taxon>
        <taxon>Embryophyta</taxon>
        <taxon>Tracheophyta</taxon>
        <taxon>Spermatophyta</taxon>
        <taxon>Magnoliopsida</taxon>
        <taxon>Liliopsida</taxon>
        <taxon>Poales</taxon>
        <taxon>Poaceae</taxon>
        <taxon>PACMAD clade</taxon>
        <taxon>Panicoideae</taxon>
        <taxon>Panicodae</taxon>
        <taxon>Paniceae</taxon>
        <taxon>Panicinae</taxon>
        <taxon>Panicum</taxon>
        <taxon>Panicum sect. Panicum</taxon>
    </lineage>
</organism>
<keyword evidence="1" id="KW-0812">Transmembrane</keyword>
<feature type="transmembrane region" description="Helical" evidence="1">
    <location>
        <begin position="12"/>
        <end position="33"/>
    </location>
</feature>
<accession>A0A3L6Q6Y9</accession>
<evidence type="ECO:0000313" key="3">
    <source>
        <dbReference type="Proteomes" id="UP000275267"/>
    </source>
</evidence>
<comment type="caution">
    <text evidence="2">The sequence shown here is derived from an EMBL/GenBank/DDBJ whole genome shotgun (WGS) entry which is preliminary data.</text>
</comment>
<protein>
    <submittedName>
        <fullName evidence="2">Uncharacterized protein</fullName>
    </submittedName>
</protein>
<dbReference type="InterPro" id="IPR036928">
    <property type="entry name" value="AS_sf"/>
</dbReference>
<keyword evidence="1" id="KW-1133">Transmembrane helix</keyword>
<dbReference type="PANTHER" id="PTHR42678:SF34">
    <property type="entry name" value="OS04G0183300 PROTEIN"/>
    <property type="match status" value="1"/>
</dbReference>
<dbReference type="OrthoDB" id="566138at2759"/>
<sequence>MPVSKADASCAIFLVGDFADALYLYWRWAAIFLHLKKRGKRIGIPNGFFGFKNGTVKHRVCKQHIDTLRRHGATVIGNLDIANLSVIQNISRSGFQAAALAEFKFNLNNYLSNLSYSPVRSLAEIIAFNNAHPVKVSSNIFLTKSRCTF</sequence>
<dbReference type="Gene3D" id="3.90.1300.10">
    <property type="entry name" value="Amidase signature (AS) domain"/>
    <property type="match status" value="1"/>
</dbReference>
<dbReference type="PANTHER" id="PTHR42678">
    <property type="entry name" value="AMIDASE"/>
    <property type="match status" value="1"/>
</dbReference>
<dbReference type="EMBL" id="PQIB02000013">
    <property type="protein sequence ID" value="RLM73880.1"/>
    <property type="molecule type" value="Genomic_DNA"/>
</dbReference>
<name>A0A3L6Q6Y9_PANMI</name>
<dbReference type="Proteomes" id="UP000275267">
    <property type="component" value="Unassembled WGS sequence"/>
</dbReference>
<reference evidence="3" key="1">
    <citation type="journal article" date="2019" name="Nat. Commun.">
        <title>The genome of broomcorn millet.</title>
        <authorList>
            <person name="Zou C."/>
            <person name="Miki D."/>
            <person name="Li D."/>
            <person name="Tang Q."/>
            <person name="Xiao L."/>
            <person name="Rajput S."/>
            <person name="Deng P."/>
            <person name="Jia W."/>
            <person name="Huang R."/>
            <person name="Zhang M."/>
            <person name="Sun Y."/>
            <person name="Hu J."/>
            <person name="Fu X."/>
            <person name="Schnable P.S."/>
            <person name="Li F."/>
            <person name="Zhang H."/>
            <person name="Feng B."/>
            <person name="Zhu X."/>
            <person name="Liu R."/>
            <person name="Schnable J.C."/>
            <person name="Zhu J.-K."/>
            <person name="Zhang H."/>
        </authorList>
    </citation>
    <scope>NUCLEOTIDE SEQUENCE [LARGE SCALE GENOMIC DNA]</scope>
</reference>
<dbReference type="STRING" id="4540.A0A3L6Q6Y9"/>
<dbReference type="AlphaFoldDB" id="A0A3L6Q6Y9"/>
<evidence type="ECO:0000313" key="2">
    <source>
        <dbReference type="EMBL" id="RLM73880.1"/>
    </source>
</evidence>